<keyword evidence="1" id="KW-0472">Membrane</keyword>
<evidence type="ECO:0000313" key="2">
    <source>
        <dbReference type="EMBL" id="QBA21702.1"/>
    </source>
</evidence>
<keyword evidence="1" id="KW-1133">Transmembrane helix</keyword>
<dbReference type="AlphaFoldDB" id="A0A411DMW7"/>
<proteinExistence type="predicted"/>
<accession>A0A411DMW7</accession>
<feature type="transmembrane region" description="Helical" evidence="1">
    <location>
        <begin position="45"/>
        <end position="71"/>
    </location>
</feature>
<organism evidence="2">
    <name type="scientific">Chryseobacterium indologenes</name>
    <name type="common">Flavobacterium indologenes</name>
    <dbReference type="NCBI Taxonomy" id="253"/>
    <lineage>
        <taxon>Bacteria</taxon>
        <taxon>Pseudomonadati</taxon>
        <taxon>Bacteroidota</taxon>
        <taxon>Flavobacteriia</taxon>
        <taxon>Flavobacteriales</taxon>
        <taxon>Weeksellaceae</taxon>
        <taxon>Chryseobacterium group</taxon>
        <taxon>Chryseobacterium</taxon>
    </lineage>
</organism>
<name>A0A411DMW7_CHRID</name>
<sequence>MLSSADLHLERALFFAVLIIFFGAGFLCTLITFIINFIQKKNKKAVYYLLIFLISGLIGVVLTAFYCYMILFEQAETYRP</sequence>
<dbReference type="EMBL" id="CP035532">
    <property type="protein sequence ID" value="QBA21702.1"/>
    <property type="molecule type" value="Genomic_DNA"/>
</dbReference>
<evidence type="ECO:0000256" key="1">
    <source>
        <dbReference type="SAM" id="Phobius"/>
    </source>
</evidence>
<reference evidence="2" key="1">
    <citation type="submission" date="2019-01" db="EMBL/GenBank/DDBJ databases">
        <title>Whole Genome Sequencing for Putative Detection of Antimicrobial Resistance and Potential Virulence Factors in Chryseobacterium indologenes isolated from Nile Tilapia in Tanzania.</title>
        <authorList>
            <person name="Mwega E."/>
            <person name="Mutoloki S."/>
            <person name="Mugimba K."/>
            <person name="Colquhoun D."/>
            <person name="Mdegela R."/>
            <person name="Evensen O."/>
            <person name="Wasteson Y."/>
        </authorList>
    </citation>
    <scope>NUCLEOTIDE SEQUENCE [LARGE SCALE GENOMIC DNA]</scope>
    <source>
        <strain evidence="2">StR 01</strain>
    </source>
</reference>
<feature type="transmembrane region" description="Helical" evidence="1">
    <location>
        <begin position="12"/>
        <end position="38"/>
    </location>
</feature>
<keyword evidence="1" id="KW-0812">Transmembrane</keyword>
<protein>
    <submittedName>
        <fullName evidence="2">Uncharacterized protein</fullName>
    </submittedName>
</protein>
<gene>
    <name evidence="2" type="ORF">EU348_11030</name>
</gene>